<protein>
    <submittedName>
        <fullName evidence="1">Uncharacterized protein</fullName>
    </submittedName>
</protein>
<organism evidence="1">
    <name type="scientific">viral metagenome</name>
    <dbReference type="NCBI Taxonomy" id="1070528"/>
    <lineage>
        <taxon>unclassified sequences</taxon>
        <taxon>metagenomes</taxon>
        <taxon>organismal metagenomes</taxon>
    </lineage>
</organism>
<name>A0A6C0C833_9ZZZZ</name>
<accession>A0A6C0C833</accession>
<evidence type="ECO:0000313" key="1">
    <source>
        <dbReference type="EMBL" id="QHT00517.1"/>
    </source>
</evidence>
<sequence>MREGIAITNGGINTVTKGLFTKVTIELHCEGTPSIDE</sequence>
<dbReference type="AlphaFoldDB" id="A0A6C0C833"/>
<dbReference type="EMBL" id="MN739356">
    <property type="protein sequence ID" value="QHT00517.1"/>
    <property type="molecule type" value="Genomic_DNA"/>
</dbReference>
<reference evidence="1" key="1">
    <citation type="journal article" date="2020" name="Nature">
        <title>Giant virus diversity and host interactions through global metagenomics.</title>
        <authorList>
            <person name="Schulz F."/>
            <person name="Roux S."/>
            <person name="Paez-Espino D."/>
            <person name="Jungbluth S."/>
            <person name="Walsh D.A."/>
            <person name="Denef V.J."/>
            <person name="McMahon K.D."/>
            <person name="Konstantinidis K.T."/>
            <person name="Eloe-Fadrosh E.A."/>
            <person name="Kyrpides N.C."/>
            <person name="Woyke T."/>
        </authorList>
    </citation>
    <scope>NUCLEOTIDE SEQUENCE</scope>
    <source>
        <strain evidence="1">GVMAG-M-3300020192-26</strain>
    </source>
</reference>
<proteinExistence type="predicted"/>